<keyword evidence="12" id="KW-1185">Reference proteome</keyword>
<dbReference type="InterPro" id="IPR016140">
    <property type="entry name" value="Bifunc_inhib/LTP/seed_store"/>
</dbReference>
<evidence type="ECO:0000256" key="4">
    <source>
        <dbReference type="ARBA" id="ARBA00022622"/>
    </source>
</evidence>
<evidence type="ECO:0000256" key="7">
    <source>
        <dbReference type="ARBA" id="ARBA00023180"/>
    </source>
</evidence>
<dbReference type="SUPFAM" id="SSF47699">
    <property type="entry name" value="Bifunctional inhibitor/lipid-transfer protein/seed storage 2S albumin"/>
    <property type="match status" value="1"/>
</dbReference>
<evidence type="ECO:0000313" key="11">
    <source>
        <dbReference type="EMBL" id="KAK2969309.1"/>
    </source>
</evidence>
<keyword evidence="7" id="KW-0325">Glycoprotein</keyword>
<dbReference type="Pfam" id="PF14368">
    <property type="entry name" value="LTP_2"/>
    <property type="match status" value="1"/>
</dbReference>
<keyword evidence="3" id="KW-1003">Cell membrane</keyword>
<gene>
    <name evidence="11" type="ORF">RJ640_030850</name>
</gene>
<dbReference type="SMART" id="SM00499">
    <property type="entry name" value="AAI"/>
    <property type="match status" value="1"/>
</dbReference>
<organism evidence="11 12">
    <name type="scientific">Escallonia rubra</name>
    <dbReference type="NCBI Taxonomy" id="112253"/>
    <lineage>
        <taxon>Eukaryota</taxon>
        <taxon>Viridiplantae</taxon>
        <taxon>Streptophyta</taxon>
        <taxon>Embryophyta</taxon>
        <taxon>Tracheophyta</taxon>
        <taxon>Spermatophyta</taxon>
        <taxon>Magnoliopsida</taxon>
        <taxon>eudicotyledons</taxon>
        <taxon>Gunneridae</taxon>
        <taxon>Pentapetalae</taxon>
        <taxon>asterids</taxon>
        <taxon>campanulids</taxon>
        <taxon>Escalloniales</taxon>
        <taxon>Escalloniaceae</taxon>
        <taxon>Escallonia</taxon>
    </lineage>
</organism>
<comment type="caution">
    <text evidence="11">The sequence shown here is derived from an EMBL/GenBank/DDBJ whole genome shotgun (WGS) entry which is preliminary data.</text>
</comment>
<feature type="chain" id="PRO_5041703168" description="Bifunctional inhibitor/plant lipid transfer protein/seed storage helical domain-containing protein" evidence="9">
    <location>
        <begin position="24"/>
        <end position="144"/>
    </location>
</feature>
<dbReference type="CDD" id="cd00010">
    <property type="entry name" value="AAI_LTSS"/>
    <property type="match status" value="1"/>
</dbReference>
<dbReference type="AlphaFoldDB" id="A0AA88QPS6"/>
<proteinExistence type="inferred from homology"/>
<evidence type="ECO:0000256" key="6">
    <source>
        <dbReference type="ARBA" id="ARBA00023157"/>
    </source>
</evidence>
<evidence type="ECO:0000256" key="5">
    <source>
        <dbReference type="ARBA" id="ARBA00022729"/>
    </source>
</evidence>
<dbReference type="InterPro" id="IPR036312">
    <property type="entry name" value="Bifun_inhib/LTP/seed_sf"/>
</dbReference>
<evidence type="ECO:0000256" key="9">
    <source>
        <dbReference type="SAM" id="SignalP"/>
    </source>
</evidence>
<comment type="similarity">
    <text evidence="2">Belongs to the plant LTP family.</text>
</comment>
<dbReference type="GO" id="GO:0005886">
    <property type="term" value="C:plasma membrane"/>
    <property type="evidence" value="ECO:0007669"/>
    <property type="project" value="UniProtKB-SubCell"/>
</dbReference>
<evidence type="ECO:0000256" key="2">
    <source>
        <dbReference type="ARBA" id="ARBA00009748"/>
    </source>
</evidence>
<evidence type="ECO:0000256" key="8">
    <source>
        <dbReference type="ARBA" id="ARBA00023288"/>
    </source>
</evidence>
<dbReference type="PANTHER" id="PTHR33044">
    <property type="entry name" value="BIFUNCTIONAL INHIBITOR/LIPID-TRANSFER PROTEIN/SEED STORAGE 2S ALBUMIN SUPERFAMILY PROTEIN-RELATED"/>
    <property type="match status" value="1"/>
</dbReference>
<comment type="subcellular location">
    <subcellularLocation>
        <location evidence="1">Cell membrane</location>
        <topology evidence="1">Lipid-anchor</topology>
        <topology evidence="1">GPI-anchor</topology>
    </subcellularLocation>
</comment>
<reference evidence="11" key="1">
    <citation type="submission" date="2022-12" db="EMBL/GenBank/DDBJ databases">
        <title>Draft genome assemblies for two species of Escallonia (Escalloniales).</title>
        <authorList>
            <person name="Chanderbali A."/>
            <person name="Dervinis C."/>
            <person name="Anghel I."/>
            <person name="Soltis D."/>
            <person name="Soltis P."/>
            <person name="Zapata F."/>
        </authorList>
    </citation>
    <scope>NUCLEOTIDE SEQUENCE</scope>
    <source>
        <strain evidence="11">UCBG92.1500</strain>
        <tissue evidence="11">Leaf</tissue>
    </source>
</reference>
<keyword evidence="4" id="KW-0472">Membrane</keyword>
<evidence type="ECO:0000313" key="12">
    <source>
        <dbReference type="Proteomes" id="UP001187471"/>
    </source>
</evidence>
<feature type="domain" description="Bifunctional inhibitor/plant lipid transfer protein/seed storage helical" evidence="10">
    <location>
        <begin position="30"/>
        <end position="112"/>
    </location>
</feature>
<keyword evidence="5 9" id="KW-0732">Signal</keyword>
<dbReference type="Proteomes" id="UP001187471">
    <property type="component" value="Unassembled WGS sequence"/>
</dbReference>
<dbReference type="GO" id="GO:0098552">
    <property type="term" value="C:side of membrane"/>
    <property type="evidence" value="ECO:0007669"/>
    <property type="project" value="UniProtKB-KW"/>
</dbReference>
<dbReference type="Gene3D" id="1.10.110.10">
    <property type="entry name" value="Plant lipid-transfer and hydrophobic proteins"/>
    <property type="match status" value="1"/>
</dbReference>
<evidence type="ECO:0000256" key="3">
    <source>
        <dbReference type="ARBA" id="ARBA00022475"/>
    </source>
</evidence>
<feature type="signal peptide" evidence="9">
    <location>
        <begin position="1"/>
        <end position="23"/>
    </location>
</feature>
<accession>A0AA88QPS6</accession>
<keyword evidence="6" id="KW-1015">Disulfide bond</keyword>
<protein>
    <recommendedName>
        <fullName evidence="10">Bifunctional inhibitor/plant lipid transfer protein/seed storage helical domain-containing protein</fullName>
    </recommendedName>
</protein>
<evidence type="ECO:0000259" key="10">
    <source>
        <dbReference type="SMART" id="SM00499"/>
    </source>
</evidence>
<name>A0AA88QPS6_9ASTE</name>
<dbReference type="InterPro" id="IPR043325">
    <property type="entry name" value="LTSS"/>
</dbReference>
<keyword evidence="8" id="KW-0449">Lipoprotein</keyword>
<evidence type="ECO:0000256" key="1">
    <source>
        <dbReference type="ARBA" id="ARBA00004609"/>
    </source>
</evidence>
<keyword evidence="4" id="KW-0336">GPI-anchor</keyword>
<dbReference type="EMBL" id="JAVXUO010002827">
    <property type="protein sequence ID" value="KAK2969309.1"/>
    <property type="molecule type" value="Genomic_DNA"/>
</dbReference>
<sequence length="144" mass="15246">MAEKMRVQLLVVLLVVVCGGVGAATLGESCSKVFEKVTTCLTFATGKAATPTKDCCSSVTEIRESDPACLCYIIQQIHNGSNPQIKSLGIQEARLVQLPSACKLANASLSDCPIISIDTDATPAKRSVMSLSKIRFLCGPEVQL</sequence>